<feature type="compositionally biased region" description="Polar residues" evidence="1">
    <location>
        <begin position="1"/>
        <end position="19"/>
    </location>
</feature>
<dbReference type="RefSeq" id="WP_194555825.1">
    <property type="nucleotide sequence ID" value="NZ_JADKMY010000001.1"/>
</dbReference>
<proteinExistence type="predicted"/>
<comment type="caution">
    <text evidence="2">The sequence shown here is derived from an EMBL/GenBank/DDBJ whole genome shotgun (WGS) entry which is preliminary data.</text>
</comment>
<organism evidence="2 3">
    <name type="scientific">Corynebacterium suicordis DSM 45110</name>
    <dbReference type="NCBI Taxonomy" id="1121369"/>
    <lineage>
        <taxon>Bacteria</taxon>
        <taxon>Bacillati</taxon>
        <taxon>Actinomycetota</taxon>
        <taxon>Actinomycetes</taxon>
        <taxon>Mycobacteriales</taxon>
        <taxon>Corynebacteriaceae</taxon>
        <taxon>Corynebacterium</taxon>
    </lineage>
</organism>
<feature type="region of interest" description="Disordered" evidence="1">
    <location>
        <begin position="1"/>
        <end position="26"/>
    </location>
</feature>
<dbReference type="Proteomes" id="UP000635902">
    <property type="component" value="Unassembled WGS sequence"/>
</dbReference>
<evidence type="ECO:0000256" key="1">
    <source>
        <dbReference type="SAM" id="MobiDB-lite"/>
    </source>
</evidence>
<evidence type="ECO:0000313" key="3">
    <source>
        <dbReference type="Proteomes" id="UP000635902"/>
    </source>
</evidence>
<evidence type="ECO:0000313" key="2">
    <source>
        <dbReference type="EMBL" id="MBF4552962.1"/>
    </source>
</evidence>
<keyword evidence="3" id="KW-1185">Reference proteome</keyword>
<protein>
    <submittedName>
        <fullName evidence="2">Uncharacterized protein</fullName>
    </submittedName>
</protein>
<reference evidence="2 3" key="1">
    <citation type="submission" date="2020-10" db="EMBL/GenBank/DDBJ databases">
        <title>Novel species in genus Corynebacterium.</title>
        <authorList>
            <person name="Zhang G."/>
        </authorList>
    </citation>
    <scope>NUCLEOTIDE SEQUENCE [LARGE SCALE GENOMIC DNA]</scope>
    <source>
        <strain evidence="2 3">DSM 45110</strain>
    </source>
</reference>
<gene>
    <name evidence="2" type="ORF">IRY30_02545</name>
</gene>
<dbReference type="EMBL" id="JADKMY010000001">
    <property type="protein sequence ID" value="MBF4552962.1"/>
    <property type="molecule type" value="Genomic_DNA"/>
</dbReference>
<accession>A0ABR9ZHP3</accession>
<sequence length="89" mass="9575">MANENSNTGAGEASNTDSANVRADSLDNHVGEQIRFIVEGKTIEGTFEGYEESENIETKSLRVKTEGTEDDVVVVGVNSDAIVKLTDKQ</sequence>
<name>A0ABR9ZHP3_9CORY</name>